<dbReference type="GO" id="GO:0030001">
    <property type="term" value="P:metal ion transport"/>
    <property type="evidence" value="ECO:0007669"/>
    <property type="project" value="UniProtKB-ARBA"/>
</dbReference>
<comment type="caution">
    <text evidence="9">The sequence shown here is derived from an EMBL/GenBank/DDBJ whole genome shotgun (WGS) entry which is preliminary data.</text>
</comment>
<keyword evidence="2" id="KW-0813">Transport</keyword>
<reference evidence="9 10" key="1">
    <citation type="submission" date="2019-06" db="EMBL/GenBank/DDBJ databases">
        <authorList>
            <person name="Jiang L."/>
        </authorList>
    </citation>
    <scope>NUCLEOTIDE SEQUENCE [LARGE SCALE GENOMIC DNA]</scope>
    <source>
        <strain evidence="9 10">YIM 48858</strain>
    </source>
</reference>
<dbReference type="Pfam" id="PF02386">
    <property type="entry name" value="TrkH"/>
    <property type="match status" value="1"/>
</dbReference>
<keyword evidence="7 8" id="KW-0472">Membrane</keyword>
<keyword evidence="3" id="KW-1003">Cell membrane</keyword>
<evidence type="ECO:0000256" key="8">
    <source>
        <dbReference type="SAM" id="Phobius"/>
    </source>
</evidence>
<evidence type="ECO:0000256" key="5">
    <source>
        <dbReference type="ARBA" id="ARBA00022989"/>
    </source>
</evidence>
<gene>
    <name evidence="9" type="ORF">FHG71_15490</name>
</gene>
<feature type="transmembrane region" description="Helical" evidence="8">
    <location>
        <begin position="48"/>
        <end position="71"/>
    </location>
</feature>
<accession>A0A5C4NBV4</accession>
<dbReference type="InterPro" id="IPR003445">
    <property type="entry name" value="Cat_transpt"/>
</dbReference>
<comment type="subcellular location">
    <subcellularLocation>
        <location evidence="1">Cell membrane</location>
        <topology evidence="1">Multi-pass membrane protein</topology>
    </subcellularLocation>
</comment>
<dbReference type="Proteomes" id="UP000305709">
    <property type="component" value="Unassembled WGS sequence"/>
</dbReference>
<keyword evidence="4 8" id="KW-0812">Transmembrane</keyword>
<keyword evidence="5 8" id="KW-1133">Transmembrane helix</keyword>
<dbReference type="OrthoDB" id="9810952at2"/>
<evidence type="ECO:0000313" key="10">
    <source>
        <dbReference type="Proteomes" id="UP000305709"/>
    </source>
</evidence>
<sequence length="249" mass="26688">MFGYPALHVELPPPRDDHLESSAHALSTVSAAEFSTSDNSLGHWDLPALHWVPTLVMLTGSTPFVLYVRLLREEGAALWDQQVRTFLTVLVIVVAGLTIGLVATGQHGAADAPRHAAFNTVSVVTTTEYATTDYSLWGDAGVAAFFVLTFLGGCTGSTIGGMKIFRFEVMWILLRRHFLLLLPARALVAKKYARRPLPEDLVGSVVAFLALFFVCYSLLTVSLMGLGLYFLTSASGAATTLAVVGSGLG</sequence>
<proteinExistence type="predicted"/>
<feature type="transmembrane region" description="Helical" evidence="8">
    <location>
        <begin position="201"/>
        <end position="219"/>
    </location>
</feature>
<keyword evidence="10" id="KW-1185">Reference proteome</keyword>
<evidence type="ECO:0000313" key="9">
    <source>
        <dbReference type="EMBL" id="TNC67506.1"/>
    </source>
</evidence>
<feature type="transmembrane region" description="Helical" evidence="8">
    <location>
        <begin position="142"/>
        <end position="162"/>
    </location>
</feature>
<evidence type="ECO:0000256" key="6">
    <source>
        <dbReference type="ARBA" id="ARBA00023065"/>
    </source>
</evidence>
<dbReference type="EMBL" id="VDFV01000028">
    <property type="protein sequence ID" value="TNC67506.1"/>
    <property type="molecule type" value="Genomic_DNA"/>
</dbReference>
<evidence type="ECO:0000256" key="3">
    <source>
        <dbReference type="ARBA" id="ARBA00022475"/>
    </source>
</evidence>
<dbReference type="RefSeq" id="WP_139082609.1">
    <property type="nucleotide sequence ID" value="NZ_VDFV01000028.1"/>
</dbReference>
<dbReference type="GO" id="GO:0005886">
    <property type="term" value="C:plasma membrane"/>
    <property type="evidence" value="ECO:0007669"/>
    <property type="project" value="UniProtKB-SubCell"/>
</dbReference>
<organism evidence="9 10">
    <name type="scientific">Rubellimicrobium roseum</name>
    <dbReference type="NCBI Taxonomy" id="687525"/>
    <lineage>
        <taxon>Bacteria</taxon>
        <taxon>Pseudomonadati</taxon>
        <taxon>Pseudomonadota</taxon>
        <taxon>Alphaproteobacteria</taxon>
        <taxon>Rhodobacterales</taxon>
        <taxon>Roseobacteraceae</taxon>
        <taxon>Rubellimicrobium</taxon>
    </lineage>
</organism>
<evidence type="ECO:0000256" key="2">
    <source>
        <dbReference type="ARBA" id="ARBA00022448"/>
    </source>
</evidence>
<protein>
    <submittedName>
        <fullName evidence="9">TrkH family potassium uptake protein</fullName>
    </submittedName>
</protein>
<dbReference type="PANTHER" id="PTHR32024:SF3">
    <property type="entry name" value="TRK SYSTEM POTASSIUM UPTAKE PROTEIN"/>
    <property type="match status" value="1"/>
</dbReference>
<evidence type="ECO:0000256" key="4">
    <source>
        <dbReference type="ARBA" id="ARBA00022692"/>
    </source>
</evidence>
<evidence type="ECO:0000256" key="1">
    <source>
        <dbReference type="ARBA" id="ARBA00004651"/>
    </source>
</evidence>
<evidence type="ECO:0000256" key="7">
    <source>
        <dbReference type="ARBA" id="ARBA00023136"/>
    </source>
</evidence>
<name>A0A5C4NBV4_9RHOB</name>
<dbReference type="PANTHER" id="PTHR32024">
    <property type="entry name" value="TRK SYSTEM POTASSIUM UPTAKE PROTEIN TRKG-RELATED"/>
    <property type="match status" value="1"/>
</dbReference>
<dbReference type="AlphaFoldDB" id="A0A5C4NBV4"/>
<keyword evidence="6" id="KW-0406">Ion transport</keyword>
<feature type="transmembrane region" description="Helical" evidence="8">
    <location>
        <begin position="83"/>
        <end position="103"/>
    </location>
</feature>
<dbReference type="GO" id="GO:0008324">
    <property type="term" value="F:monoatomic cation transmembrane transporter activity"/>
    <property type="evidence" value="ECO:0007669"/>
    <property type="project" value="InterPro"/>
</dbReference>